<dbReference type="CDD" id="cd02248">
    <property type="entry name" value="Peptidase_C1A"/>
    <property type="match status" value="1"/>
</dbReference>
<evidence type="ECO:0000256" key="7">
    <source>
        <dbReference type="SAM" id="SignalP"/>
    </source>
</evidence>
<protein>
    <submittedName>
        <fullName evidence="10">Cathepsin L1-like</fullName>
    </submittedName>
</protein>
<dbReference type="FunFam" id="3.90.70.10:FF:000006">
    <property type="entry name" value="Cathepsin S"/>
    <property type="match status" value="1"/>
</dbReference>
<gene>
    <name evidence="10" type="primary">LOC103183538</name>
</gene>
<dbReference type="InterPro" id="IPR039417">
    <property type="entry name" value="Peptidase_C1A_papain-like"/>
</dbReference>
<keyword evidence="11" id="KW-1185">Reference proteome</keyword>
<feature type="domain" description="Cathepsin propeptide inhibitor" evidence="9">
    <location>
        <begin position="31"/>
        <end position="90"/>
    </location>
</feature>
<feature type="signal peptide" evidence="7">
    <location>
        <begin position="1"/>
        <end position="16"/>
    </location>
</feature>
<comment type="similarity">
    <text evidence="1">Belongs to the peptidase C1 family.</text>
</comment>
<keyword evidence="7" id="KW-0732">Signal</keyword>
<dbReference type="Proteomes" id="UP000314986">
    <property type="component" value="Unassembled WGS sequence"/>
</dbReference>
<name>A0A4W3KHM5_CALMI</name>
<dbReference type="SUPFAM" id="SSF54001">
    <property type="entry name" value="Cysteine proteinases"/>
    <property type="match status" value="1"/>
</dbReference>
<evidence type="ECO:0000313" key="10">
    <source>
        <dbReference type="Ensembl" id="ENSCMIP00000046915.1"/>
    </source>
</evidence>
<dbReference type="STRING" id="7868.ENSCMIP00000046915"/>
<feature type="chain" id="PRO_5021363321" evidence="7">
    <location>
        <begin position="17"/>
        <end position="341"/>
    </location>
</feature>
<dbReference type="PANTHER" id="PTHR12411">
    <property type="entry name" value="CYSTEINE PROTEASE FAMILY C1-RELATED"/>
    <property type="match status" value="1"/>
</dbReference>
<keyword evidence="4" id="KW-0788">Thiol protease</keyword>
<keyword evidence="3" id="KW-0378">Hydrolase</keyword>
<evidence type="ECO:0000259" key="8">
    <source>
        <dbReference type="SMART" id="SM00645"/>
    </source>
</evidence>
<dbReference type="InterPro" id="IPR013201">
    <property type="entry name" value="Prot_inhib_I29"/>
</dbReference>
<dbReference type="PROSITE" id="PS00640">
    <property type="entry name" value="THIOL_PROTEASE_ASN"/>
    <property type="match status" value="1"/>
</dbReference>
<keyword evidence="6" id="KW-1015">Disulfide bond</keyword>
<dbReference type="SMART" id="SM00848">
    <property type="entry name" value="Inhibitor_I29"/>
    <property type="match status" value="1"/>
</dbReference>
<dbReference type="OrthoDB" id="10253408at2759"/>
<keyword evidence="2" id="KW-0645">Protease</keyword>
<evidence type="ECO:0000256" key="2">
    <source>
        <dbReference type="ARBA" id="ARBA00022670"/>
    </source>
</evidence>
<evidence type="ECO:0000256" key="1">
    <source>
        <dbReference type="ARBA" id="ARBA00008455"/>
    </source>
</evidence>
<dbReference type="InterPro" id="IPR025660">
    <property type="entry name" value="Pept_his_AS"/>
</dbReference>
<dbReference type="PRINTS" id="PR00705">
    <property type="entry name" value="PAPAIN"/>
</dbReference>
<proteinExistence type="inferred from homology"/>
<dbReference type="GO" id="GO:0006508">
    <property type="term" value="P:proteolysis"/>
    <property type="evidence" value="ECO:0007669"/>
    <property type="project" value="UniProtKB-KW"/>
</dbReference>
<dbReference type="SMART" id="SM00645">
    <property type="entry name" value="Pept_C1"/>
    <property type="match status" value="1"/>
</dbReference>
<keyword evidence="5" id="KW-0865">Zymogen</keyword>
<evidence type="ECO:0000259" key="9">
    <source>
        <dbReference type="SMART" id="SM00848"/>
    </source>
</evidence>
<dbReference type="InterPro" id="IPR038765">
    <property type="entry name" value="Papain-like_cys_pep_sf"/>
</dbReference>
<dbReference type="Pfam" id="PF00112">
    <property type="entry name" value="Peptidase_C1"/>
    <property type="match status" value="1"/>
</dbReference>
<evidence type="ECO:0000313" key="11">
    <source>
        <dbReference type="Proteomes" id="UP000314986"/>
    </source>
</evidence>
<organism evidence="10 11">
    <name type="scientific">Callorhinchus milii</name>
    <name type="common">Ghost shark</name>
    <dbReference type="NCBI Taxonomy" id="7868"/>
    <lineage>
        <taxon>Eukaryota</taxon>
        <taxon>Metazoa</taxon>
        <taxon>Chordata</taxon>
        <taxon>Craniata</taxon>
        <taxon>Vertebrata</taxon>
        <taxon>Chondrichthyes</taxon>
        <taxon>Holocephali</taxon>
        <taxon>Chimaeriformes</taxon>
        <taxon>Callorhinchidae</taxon>
        <taxon>Callorhinchus</taxon>
    </lineage>
</organism>
<dbReference type="AlphaFoldDB" id="A0A4W3KHM5"/>
<dbReference type="Gene3D" id="3.90.70.10">
    <property type="entry name" value="Cysteine proteinases"/>
    <property type="match status" value="1"/>
</dbReference>
<dbReference type="KEGG" id="cmk:103183538"/>
<dbReference type="InterPro" id="IPR000668">
    <property type="entry name" value="Peptidase_C1A_C"/>
</dbReference>
<dbReference type="GO" id="GO:0008234">
    <property type="term" value="F:cysteine-type peptidase activity"/>
    <property type="evidence" value="ECO:0007669"/>
    <property type="project" value="UniProtKB-KW"/>
</dbReference>
<dbReference type="InParanoid" id="A0A4W3KHM5"/>
<reference evidence="11" key="2">
    <citation type="journal article" date="2007" name="PLoS Biol.">
        <title>Survey sequencing and comparative analysis of the elephant shark (Callorhinchus milii) genome.</title>
        <authorList>
            <person name="Venkatesh B."/>
            <person name="Kirkness E.F."/>
            <person name="Loh Y.H."/>
            <person name="Halpern A.L."/>
            <person name="Lee A.P."/>
            <person name="Johnson J."/>
            <person name="Dandona N."/>
            <person name="Viswanathan L.D."/>
            <person name="Tay A."/>
            <person name="Venter J.C."/>
            <person name="Strausberg R.L."/>
            <person name="Brenner S."/>
        </authorList>
    </citation>
    <scope>NUCLEOTIDE SEQUENCE [LARGE SCALE GENOMIC DNA]</scope>
</reference>
<reference evidence="10" key="5">
    <citation type="submission" date="2025-09" db="UniProtKB">
        <authorList>
            <consortium name="Ensembl"/>
        </authorList>
    </citation>
    <scope>IDENTIFICATION</scope>
</reference>
<accession>A0A4W3KHM5</accession>
<evidence type="ECO:0000256" key="5">
    <source>
        <dbReference type="ARBA" id="ARBA00023145"/>
    </source>
</evidence>
<evidence type="ECO:0000256" key="4">
    <source>
        <dbReference type="ARBA" id="ARBA00022807"/>
    </source>
</evidence>
<reference evidence="10" key="4">
    <citation type="submission" date="2025-08" db="UniProtKB">
        <authorList>
            <consortium name="Ensembl"/>
        </authorList>
    </citation>
    <scope>IDENTIFICATION</scope>
</reference>
<dbReference type="InterPro" id="IPR013128">
    <property type="entry name" value="Peptidase_C1A"/>
</dbReference>
<dbReference type="PROSITE" id="PS00639">
    <property type="entry name" value="THIOL_PROTEASE_HIS"/>
    <property type="match status" value="1"/>
</dbReference>
<dbReference type="GeneTree" id="ENSGT00940000153321"/>
<dbReference type="GeneID" id="103183538"/>
<dbReference type="PROSITE" id="PS00139">
    <property type="entry name" value="THIOL_PROTEASE_CYS"/>
    <property type="match status" value="1"/>
</dbReference>
<dbReference type="InterPro" id="IPR025661">
    <property type="entry name" value="Pept_asp_AS"/>
</dbReference>
<dbReference type="Pfam" id="PF08246">
    <property type="entry name" value="Inhibitor_I29"/>
    <property type="match status" value="1"/>
</dbReference>
<feature type="domain" description="Peptidase C1A papain C-terminal" evidence="8">
    <location>
        <begin position="120"/>
        <end position="340"/>
    </location>
</feature>
<dbReference type="OMA" id="AMDWRSK"/>
<reference evidence="11" key="3">
    <citation type="journal article" date="2014" name="Nature">
        <title>Elephant shark genome provides unique insights into gnathostome evolution.</title>
        <authorList>
            <consortium name="International Elephant Shark Genome Sequencing Consortium"/>
            <person name="Venkatesh B."/>
            <person name="Lee A.P."/>
            <person name="Ravi V."/>
            <person name="Maurya A.K."/>
            <person name="Lian M.M."/>
            <person name="Swann J.B."/>
            <person name="Ohta Y."/>
            <person name="Flajnik M.F."/>
            <person name="Sutoh Y."/>
            <person name="Kasahara M."/>
            <person name="Hoon S."/>
            <person name="Gangu V."/>
            <person name="Roy S.W."/>
            <person name="Irimia M."/>
            <person name="Korzh V."/>
            <person name="Kondrychyn I."/>
            <person name="Lim Z.W."/>
            <person name="Tay B.H."/>
            <person name="Tohari S."/>
            <person name="Kong K.W."/>
            <person name="Ho S."/>
            <person name="Lorente-Galdos B."/>
            <person name="Quilez J."/>
            <person name="Marques-Bonet T."/>
            <person name="Raney B.J."/>
            <person name="Ingham P.W."/>
            <person name="Tay A."/>
            <person name="Hillier L.W."/>
            <person name="Minx P."/>
            <person name="Boehm T."/>
            <person name="Wilson R.K."/>
            <person name="Brenner S."/>
            <person name="Warren W.C."/>
        </authorList>
    </citation>
    <scope>NUCLEOTIDE SEQUENCE [LARGE SCALE GENOMIC DNA]</scope>
</reference>
<reference evidence="11" key="1">
    <citation type="journal article" date="2006" name="Science">
        <title>Ancient noncoding elements conserved in the human genome.</title>
        <authorList>
            <person name="Venkatesh B."/>
            <person name="Kirkness E.F."/>
            <person name="Loh Y.H."/>
            <person name="Halpern A.L."/>
            <person name="Lee A.P."/>
            <person name="Johnson J."/>
            <person name="Dandona N."/>
            <person name="Viswanathan L.D."/>
            <person name="Tay A."/>
            <person name="Venter J.C."/>
            <person name="Strausberg R.L."/>
            <person name="Brenner S."/>
        </authorList>
    </citation>
    <scope>NUCLEOTIDE SEQUENCE [LARGE SCALE GENOMIC DNA]</scope>
</reference>
<dbReference type="InterPro" id="IPR000169">
    <property type="entry name" value="Pept_cys_AS"/>
</dbReference>
<dbReference type="Ensembl" id="ENSCMIT00000047580.1">
    <property type="protein sequence ID" value="ENSCMIP00000046915.1"/>
    <property type="gene ID" value="ENSCMIG00000019261.1"/>
</dbReference>
<evidence type="ECO:0000256" key="6">
    <source>
        <dbReference type="ARBA" id="ARBA00023157"/>
    </source>
</evidence>
<evidence type="ECO:0000256" key="3">
    <source>
        <dbReference type="ARBA" id="ARBA00022801"/>
    </source>
</evidence>
<sequence>MKILLFVGVLASLILAVVPMFVVDPALDENWKSWMSFHGKQYPKNVESWRRMVWEKNFNKIALHNLEHSMGKHLYSMELNQFGDMTNEEFNQLMNGFIPTSPEMKPHNEPMVLETSRVKIPQNVDWRQQGYITGVKNQGHCGSCWAFSATGSLEGQIKRRTGHLTSLSEQNLVDCSRGRGNMGCKGGNMMAAFDYVRDNGGIDSEIFYPYKGMDTEVCKYNLHYRAANCTGFKTIPTGNEAALAVTLATVGPVSVGIDGSHFSFQFYRTGVYHDTRCSTSKLNHAVLVVGYGSSGKGETAQNYWIIKNSWGEHWGQAGYMLMAKDVGNLCGIASDAVYPLM</sequence>